<dbReference type="GO" id="GO:0052692">
    <property type="term" value="F:raffinose alpha-galactosidase activity"/>
    <property type="evidence" value="ECO:0007669"/>
    <property type="project" value="TreeGrafter"/>
</dbReference>
<proteinExistence type="predicted"/>
<dbReference type="Proteomes" id="UP001055439">
    <property type="component" value="Chromosome 4"/>
</dbReference>
<feature type="non-terminal residue" evidence="3">
    <location>
        <position position="1"/>
    </location>
</feature>
<feature type="region of interest" description="Disordered" evidence="2">
    <location>
        <begin position="204"/>
        <end position="225"/>
    </location>
</feature>
<dbReference type="OrthoDB" id="905615at2759"/>
<organism evidence="3 4">
    <name type="scientific">Musa troglodytarum</name>
    <name type="common">fe'i banana</name>
    <dbReference type="NCBI Taxonomy" id="320322"/>
    <lineage>
        <taxon>Eukaryota</taxon>
        <taxon>Viridiplantae</taxon>
        <taxon>Streptophyta</taxon>
        <taxon>Embryophyta</taxon>
        <taxon>Tracheophyta</taxon>
        <taxon>Spermatophyta</taxon>
        <taxon>Magnoliopsida</taxon>
        <taxon>Liliopsida</taxon>
        <taxon>Zingiberales</taxon>
        <taxon>Musaceae</taxon>
        <taxon>Musa</taxon>
    </lineage>
</organism>
<dbReference type="AlphaFoldDB" id="A0A9E7FKX0"/>
<evidence type="ECO:0000313" key="4">
    <source>
        <dbReference type="Proteomes" id="UP001055439"/>
    </source>
</evidence>
<evidence type="ECO:0000313" key="3">
    <source>
        <dbReference type="EMBL" id="URD97655.1"/>
    </source>
</evidence>
<dbReference type="EMBL" id="CP097506">
    <property type="protein sequence ID" value="URD97655.1"/>
    <property type="molecule type" value="Genomic_DNA"/>
</dbReference>
<gene>
    <name evidence="3" type="ORF">MUK42_34807</name>
</gene>
<evidence type="ECO:0000256" key="2">
    <source>
        <dbReference type="SAM" id="MobiDB-lite"/>
    </source>
</evidence>
<dbReference type="Pfam" id="PF05691">
    <property type="entry name" value="Raffinose_syn"/>
    <property type="match status" value="1"/>
</dbReference>
<sequence>IWNVNKCSGVVWVFNCQGAGWCKHTKKTRVHDAAPGTLTGTVIATDVDAIAQLAGPDWGGQVVIYAFKSGELIRLPKGATLSVTVKVLEYEVFHVYPVKNITPSISFAPIGLLDMFNSGGAVEQFDVSVMSNHAAAGQDDGRALSSGGDPEHEQSYAGLLSIISKNEQCHEVDKYPSPWELQMPQRAYASSPFKLNRHAQIQSIRSKQNKHGKQTRGKRSFTYNL</sequence>
<name>A0A9E7FKX0_9LILI</name>
<feature type="compositionally biased region" description="Basic residues" evidence="2">
    <location>
        <begin position="207"/>
        <end position="219"/>
    </location>
</feature>
<dbReference type="InterPro" id="IPR008811">
    <property type="entry name" value="Glycosyl_hydrolases_36"/>
</dbReference>
<keyword evidence="4" id="KW-1185">Reference proteome</keyword>
<keyword evidence="1" id="KW-0119">Carbohydrate metabolism</keyword>
<dbReference type="PANTHER" id="PTHR31268:SF32">
    <property type="entry name" value="GALACTINOL--SUCROSE GALACTOSYLTRANSFERASE 2-RELATED"/>
    <property type="match status" value="1"/>
</dbReference>
<reference evidence="3" key="1">
    <citation type="submission" date="2022-05" db="EMBL/GenBank/DDBJ databases">
        <title>The Musa troglodytarum L. genome provides insights into the mechanism of non-climacteric behaviour and enrichment of carotenoids.</title>
        <authorList>
            <person name="Wang J."/>
        </authorList>
    </citation>
    <scope>NUCLEOTIDE SEQUENCE</scope>
    <source>
        <tissue evidence="3">Leaf</tissue>
    </source>
</reference>
<accession>A0A9E7FKX0</accession>
<protein>
    <submittedName>
        <fullName evidence="3">Raffinose synthase or seed imbibition protein Sip1</fullName>
    </submittedName>
</protein>
<evidence type="ECO:0000256" key="1">
    <source>
        <dbReference type="ARBA" id="ARBA00023277"/>
    </source>
</evidence>
<dbReference type="PANTHER" id="PTHR31268">
    <property type="match status" value="1"/>
</dbReference>